<accession>A0A914PWF3</accession>
<feature type="compositionally biased region" description="Polar residues" evidence="1">
    <location>
        <begin position="1"/>
        <end position="10"/>
    </location>
</feature>
<protein>
    <submittedName>
        <fullName evidence="4">Uncharacterized protein</fullName>
    </submittedName>
</protein>
<organism evidence="3 4">
    <name type="scientific">Panagrolaimus davidi</name>
    <dbReference type="NCBI Taxonomy" id="227884"/>
    <lineage>
        <taxon>Eukaryota</taxon>
        <taxon>Metazoa</taxon>
        <taxon>Ecdysozoa</taxon>
        <taxon>Nematoda</taxon>
        <taxon>Chromadorea</taxon>
        <taxon>Rhabditida</taxon>
        <taxon>Tylenchina</taxon>
        <taxon>Panagrolaimomorpha</taxon>
        <taxon>Panagrolaimoidea</taxon>
        <taxon>Panagrolaimidae</taxon>
        <taxon>Panagrolaimus</taxon>
    </lineage>
</organism>
<evidence type="ECO:0000256" key="2">
    <source>
        <dbReference type="SAM" id="Phobius"/>
    </source>
</evidence>
<evidence type="ECO:0000313" key="4">
    <source>
        <dbReference type="WBParaSite" id="PDA_v2.g23121.t1"/>
    </source>
</evidence>
<name>A0A914PWF3_9BILA</name>
<feature type="region of interest" description="Disordered" evidence="1">
    <location>
        <begin position="1"/>
        <end position="54"/>
    </location>
</feature>
<sequence>MEQQQPSTPAHPNVDGGIRRGSRNNRSRNNRSRNNRSRNNRSRNAGIRGRDARGYEGITPDAVAVASAARSTGVQGMFLFVGGTIKVVVASFKVLFGLYALG</sequence>
<dbReference type="WBParaSite" id="PDA_v2.g23121.t1">
    <property type="protein sequence ID" value="PDA_v2.g23121.t1"/>
    <property type="gene ID" value="PDA_v2.g23121"/>
</dbReference>
<feature type="transmembrane region" description="Helical" evidence="2">
    <location>
        <begin position="77"/>
        <end position="101"/>
    </location>
</feature>
<keyword evidence="2" id="KW-1133">Transmembrane helix</keyword>
<reference evidence="4" key="1">
    <citation type="submission" date="2022-11" db="UniProtKB">
        <authorList>
            <consortium name="WormBaseParasite"/>
        </authorList>
    </citation>
    <scope>IDENTIFICATION</scope>
</reference>
<keyword evidence="2" id="KW-0472">Membrane</keyword>
<dbReference type="AlphaFoldDB" id="A0A914PWF3"/>
<dbReference type="Proteomes" id="UP000887578">
    <property type="component" value="Unplaced"/>
</dbReference>
<keyword evidence="2" id="KW-0812">Transmembrane</keyword>
<evidence type="ECO:0000256" key="1">
    <source>
        <dbReference type="SAM" id="MobiDB-lite"/>
    </source>
</evidence>
<evidence type="ECO:0000313" key="3">
    <source>
        <dbReference type="Proteomes" id="UP000887578"/>
    </source>
</evidence>
<proteinExistence type="predicted"/>
<feature type="compositionally biased region" description="Basic residues" evidence="1">
    <location>
        <begin position="20"/>
        <end position="41"/>
    </location>
</feature>
<keyword evidence="3" id="KW-1185">Reference proteome</keyword>